<dbReference type="AlphaFoldDB" id="A0ABD3BQY8"/>
<sequence length="115" mass="12931">MANAMSKCCCSRCFRCWYQMVSFSGGPYRSGVEKQARCSMVVLKRTAACYAPDRSMHYVTARSLDLRDLNHIPSRTEVMVSSGELWDAADCMELLSKLGCGQRLRAQAYLLDLMA</sequence>
<protein>
    <submittedName>
        <fullName evidence="1">Uncharacterized protein</fullName>
    </submittedName>
</protein>
<dbReference type="Proteomes" id="UP001632038">
    <property type="component" value="Unassembled WGS sequence"/>
</dbReference>
<organism evidence="1 2">
    <name type="scientific">Castilleja foliolosa</name>
    <dbReference type="NCBI Taxonomy" id="1961234"/>
    <lineage>
        <taxon>Eukaryota</taxon>
        <taxon>Viridiplantae</taxon>
        <taxon>Streptophyta</taxon>
        <taxon>Embryophyta</taxon>
        <taxon>Tracheophyta</taxon>
        <taxon>Spermatophyta</taxon>
        <taxon>Magnoliopsida</taxon>
        <taxon>eudicotyledons</taxon>
        <taxon>Gunneridae</taxon>
        <taxon>Pentapetalae</taxon>
        <taxon>asterids</taxon>
        <taxon>lamiids</taxon>
        <taxon>Lamiales</taxon>
        <taxon>Orobanchaceae</taxon>
        <taxon>Pedicularideae</taxon>
        <taxon>Castillejinae</taxon>
        <taxon>Castilleja</taxon>
    </lineage>
</organism>
<name>A0ABD3BQY8_9LAMI</name>
<comment type="caution">
    <text evidence="1">The sequence shown here is derived from an EMBL/GenBank/DDBJ whole genome shotgun (WGS) entry which is preliminary data.</text>
</comment>
<evidence type="ECO:0000313" key="1">
    <source>
        <dbReference type="EMBL" id="KAL3619546.1"/>
    </source>
</evidence>
<keyword evidence="2" id="KW-1185">Reference proteome</keyword>
<gene>
    <name evidence="1" type="ORF">CASFOL_036607</name>
</gene>
<proteinExistence type="predicted"/>
<evidence type="ECO:0000313" key="2">
    <source>
        <dbReference type="Proteomes" id="UP001632038"/>
    </source>
</evidence>
<dbReference type="EMBL" id="JAVIJP010000067">
    <property type="protein sequence ID" value="KAL3619546.1"/>
    <property type="molecule type" value="Genomic_DNA"/>
</dbReference>
<accession>A0ABD3BQY8</accession>
<reference evidence="2" key="1">
    <citation type="journal article" date="2024" name="IScience">
        <title>Strigolactones Initiate the Formation of Haustorium-like Structures in Castilleja.</title>
        <authorList>
            <person name="Buerger M."/>
            <person name="Peterson D."/>
            <person name="Chory J."/>
        </authorList>
    </citation>
    <scope>NUCLEOTIDE SEQUENCE [LARGE SCALE GENOMIC DNA]</scope>
</reference>